<accession>A0A6A4W9B5</accession>
<dbReference type="AlphaFoldDB" id="A0A6A4W9B5"/>
<reference evidence="1 2" key="1">
    <citation type="submission" date="2019-07" db="EMBL/GenBank/DDBJ databases">
        <title>Draft genome assembly of a fouling barnacle, Amphibalanus amphitrite (Darwin, 1854): The first reference genome for Thecostraca.</title>
        <authorList>
            <person name="Kim W."/>
        </authorList>
    </citation>
    <scope>NUCLEOTIDE SEQUENCE [LARGE SCALE GENOMIC DNA]</scope>
    <source>
        <strain evidence="1">SNU_AA5</strain>
        <tissue evidence="1">Soma without cirri and trophi</tissue>
    </source>
</reference>
<proteinExistence type="predicted"/>
<dbReference type="EMBL" id="VIIS01001039">
    <property type="protein sequence ID" value="KAF0302623.1"/>
    <property type="molecule type" value="Genomic_DNA"/>
</dbReference>
<dbReference type="OrthoDB" id="79687at2759"/>
<keyword evidence="2" id="KW-1185">Reference proteome</keyword>
<name>A0A6A4W9B5_AMPAM</name>
<evidence type="ECO:0000313" key="1">
    <source>
        <dbReference type="EMBL" id="KAF0302623.1"/>
    </source>
</evidence>
<dbReference type="InterPro" id="IPR051177">
    <property type="entry name" value="CIK-Related_Protein"/>
</dbReference>
<sequence>MFKLGGTRTDGNPIKNLYEMGKQVATGGPEGAWRVYEGHRKNDGKLGGAAVCFTLHNAAGAPREIGGAQPPPGSYLEVSIFVFEKKIAEKVYKPKRRETVTELLRAGVKQLERLRHPRILQVVQYSVLLSSVCPQVVHPVEGHHPTVLCLSVLLSFVCPQVVQYSVIILSSVCPQAVHPVDGHSVVHPVEECAETLSFASEPVLACLANVLTAPPADGEKTDTDKQGFSRDYTFLDVELKYGILQVSRVLQRGENSPGWHHAGEKSSGVLYLKCRLQWIIFFRTAVRHFFCEFPYNTPNGDGQRLLEATAAS</sequence>
<dbReference type="PANTHER" id="PTHR12984">
    <property type="entry name" value="SCY1-RELATED S/T PROTEIN KINASE-LIKE"/>
    <property type="match status" value="1"/>
</dbReference>
<dbReference type="PANTHER" id="PTHR12984:SF16">
    <property type="entry name" value="BLACK MATCH, ISOFORM H"/>
    <property type="match status" value="1"/>
</dbReference>
<evidence type="ECO:0000313" key="2">
    <source>
        <dbReference type="Proteomes" id="UP000440578"/>
    </source>
</evidence>
<gene>
    <name evidence="1" type="primary">Scyl2_0</name>
    <name evidence="1" type="ORF">FJT64_025271</name>
</gene>
<dbReference type="Proteomes" id="UP000440578">
    <property type="component" value="Unassembled WGS sequence"/>
</dbReference>
<dbReference type="Gene3D" id="3.30.200.20">
    <property type="entry name" value="Phosphorylase Kinase, domain 1"/>
    <property type="match status" value="1"/>
</dbReference>
<protein>
    <submittedName>
        <fullName evidence="1">SCY1-like protein 2</fullName>
    </submittedName>
</protein>
<comment type="caution">
    <text evidence="1">The sequence shown here is derived from an EMBL/GenBank/DDBJ whole genome shotgun (WGS) entry which is preliminary data.</text>
</comment>
<organism evidence="1 2">
    <name type="scientific">Amphibalanus amphitrite</name>
    <name type="common">Striped barnacle</name>
    <name type="synonym">Balanus amphitrite</name>
    <dbReference type="NCBI Taxonomy" id="1232801"/>
    <lineage>
        <taxon>Eukaryota</taxon>
        <taxon>Metazoa</taxon>
        <taxon>Ecdysozoa</taxon>
        <taxon>Arthropoda</taxon>
        <taxon>Crustacea</taxon>
        <taxon>Multicrustacea</taxon>
        <taxon>Cirripedia</taxon>
        <taxon>Thoracica</taxon>
        <taxon>Thoracicalcarea</taxon>
        <taxon>Balanomorpha</taxon>
        <taxon>Balanoidea</taxon>
        <taxon>Balanidae</taxon>
        <taxon>Amphibalaninae</taxon>
        <taxon>Amphibalanus</taxon>
    </lineage>
</organism>